<dbReference type="GO" id="GO:0004984">
    <property type="term" value="F:olfactory receptor activity"/>
    <property type="evidence" value="ECO:0007669"/>
    <property type="project" value="InterPro"/>
</dbReference>
<dbReference type="InterPro" id="IPR050402">
    <property type="entry name" value="OR51/52/56-like"/>
</dbReference>
<comment type="similarity">
    <text evidence="11">Belongs to the G-protein coupled receptor 1 family.</text>
</comment>
<protein>
    <recommendedName>
        <fullName evidence="12">Olfactory receptor</fullName>
    </recommendedName>
</protein>
<evidence type="ECO:0000259" key="13">
    <source>
        <dbReference type="PROSITE" id="PS50262"/>
    </source>
</evidence>
<dbReference type="GO" id="GO:0004930">
    <property type="term" value="F:G protein-coupled receptor activity"/>
    <property type="evidence" value="ECO:0007669"/>
    <property type="project" value="UniProtKB-KW"/>
</dbReference>
<evidence type="ECO:0000256" key="12">
    <source>
        <dbReference type="RuleBase" id="RU363047"/>
    </source>
</evidence>
<name>A0A833ZZ79_9CHIR</name>
<evidence type="ECO:0000256" key="6">
    <source>
        <dbReference type="ARBA" id="ARBA00022725"/>
    </source>
</evidence>
<comment type="subcellular location">
    <subcellularLocation>
        <location evidence="12">Cell membrane</location>
        <topology evidence="12">Multi-pass membrane protein</topology>
    </subcellularLocation>
    <subcellularLocation>
        <location evidence="3">Membrane</location>
        <topology evidence="3">Multi-pass membrane protein</topology>
    </subcellularLocation>
</comment>
<evidence type="ECO:0000313" key="14">
    <source>
        <dbReference type="EMBL" id="KAF6105273.1"/>
    </source>
</evidence>
<evidence type="ECO:0000256" key="11">
    <source>
        <dbReference type="RuleBase" id="RU000688"/>
    </source>
</evidence>
<dbReference type="Proteomes" id="UP000664940">
    <property type="component" value="Unassembled WGS sequence"/>
</dbReference>
<comment type="function">
    <text evidence="2">Putative odorant or sperm cell receptor.</text>
</comment>
<keyword evidence="8 11" id="KW-0297">G-protein coupled receptor</keyword>
<feature type="domain" description="G-protein coupled receptors family 1 profile" evidence="13">
    <location>
        <begin position="43"/>
        <end position="293"/>
    </location>
</feature>
<dbReference type="PANTHER" id="PTHR26450:SF355">
    <property type="entry name" value="OLFACTORY RECEPTOR 52J3"/>
    <property type="match status" value="1"/>
</dbReference>
<feature type="transmembrane region" description="Helical" evidence="12">
    <location>
        <begin position="94"/>
        <end position="122"/>
    </location>
</feature>
<dbReference type="InterPro" id="IPR000725">
    <property type="entry name" value="Olfact_rcpt"/>
</dbReference>
<dbReference type="FunFam" id="1.20.1070.10:FF:000006">
    <property type="entry name" value="Olfactory receptor"/>
    <property type="match status" value="1"/>
</dbReference>
<dbReference type="Gene3D" id="1.20.1070.10">
    <property type="entry name" value="Rhodopsin 7-helix transmembrane proteins"/>
    <property type="match status" value="1"/>
</dbReference>
<dbReference type="InterPro" id="IPR017452">
    <property type="entry name" value="GPCR_Rhodpsn_7TM"/>
</dbReference>
<evidence type="ECO:0000256" key="2">
    <source>
        <dbReference type="ARBA" id="ARBA00003929"/>
    </source>
</evidence>
<keyword evidence="4 12" id="KW-0716">Sensory transduction</keyword>
<keyword evidence="9 12" id="KW-0472">Membrane</keyword>
<feature type="transmembrane region" description="Helical" evidence="12">
    <location>
        <begin position="28"/>
        <end position="51"/>
    </location>
</feature>
<feature type="transmembrane region" description="Helical" evidence="12">
    <location>
        <begin position="142"/>
        <end position="166"/>
    </location>
</feature>
<keyword evidence="6 12" id="KW-0552">Olfaction</keyword>
<dbReference type="PRINTS" id="PR00237">
    <property type="entry name" value="GPCRRHODOPSN"/>
</dbReference>
<comment type="function">
    <text evidence="1">Odorant receptor.</text>
</comment>
<dbReference type="PROSITE" id="PS00237">
    <property type="entry name" value="G_PROTEIN_RECEP_F1_1"/>
    <property type="match status" value="1"/>
</dbReference>
<feature type="transmembrane region" description="Helical" evidence="12">
    <location>
        <begin position="273"/>
        <end position="295"/>
    </location>
</feature>
<dbReference type="SUPFAM" id="SSF81321">
    <property type="entry name" value="Family A G protein-coupled receptor-like"/>
    <property type="match status" value="1"/>
</dbReference>
<evidence type="ECO:0000256" key="8">
    <source>
        <dbReference type="ARBA" id="ARBA00023040"/>
    </source>
</evidence>
<dbReference type="CDD" id="cd15952">
    <property type="entry name" value="7tmA_OR52E-like"/>
    <property type="match status" value="1"/>
</dbReference>
<evidence type="ECO:0000256" key="4">
    <source>
        <dbReference type="ARBA" id="ARBA00022606"/>
    </source>
</evidence>
<accession>A0A833ZZ79</accession>
<evidence type="ECO:0000256" key="9">
    <source>
        <dbReference type="ARBA" id="ARBA00023136"/>
    </source>
</evidence>
<dbReference type="GO" id="GO:0005886">
    <property type="term" value="C:plasma membrane"/>
    <property type="evidence" value="ECO:0007669"/>
    <property type="project" value="UniProtKB-SubCell"/>
</dbReference>
<organism evidence="14 15">
    <name type="scientific">Phyllostomus discolor</name>
    <name type="common">pale spear-nosed bat</name>
    <dbReference type="NCBI Taxonomy" id="89673"/>
    <lineage>
        <taxon>Eukaryota</taxon>
        <taxon>Metazoa</taxon>
        <taxon>Chordata</taxon>
        <taxon>Craniata</taxon>
        <taxon>Vertebrata</taxon>
        <taxon>Euteleostomi</taxon>
        <taxon>Mammalia</taxon>
        <taxon>Eutheria</taxon>
        <taxon>Laurasiatheria</taxon>
        <taxon>Chiroptera</taxon>
        <taxon>Yangochiroptera</taxon>
        <taxon>Phyllostomidae</taxon>
        <taxon>Phyllostominae</taxon>
        <taxon>Phyllostomus</taxon>
    </lineage>
</organism>
<evidence type="ECO:0000313" key="15">
    <source>
        <dbReference type="Proteomes" id="UP000664940"/>
    </source>
</evidence>
<feature type="transmembrane region" description="Helical" evidence="12">
    <location>
        <begin position="63"/>
        <end position="88"/>
    </location>
</feature>
<dbReference type="Pfam" id="PF13853">
    <property type="entry name" value="7tm_4"/>
    <property type="match status" value="1"/>
</dbReference>
<reference evidence="14 15" key="1">
    <citation type="journal article" date="2020" name="Nature">
        <title>Six reference-quality genomes reveal evolution of bat adaptations.</title>
        <authorList>
            <person name="Jebb D."/>
            <person name="Huang Z."/>
            <person name="Pippel M."/>
            <person name="Hughes G.M."/>
            <person name="Lavrichenko K."/>
            <person name="Devanna P."/>
            <person name="Winkler S."/>
            <person name="Jermiin L.S."/>
            <person name="Skirmuntt E.C."/>
            <person name="Katzourakis A."/>
            <person name="Burkitt-Gray L."/>
            <person name="Ray D.A."/>
            <person name="Sullivan K.A.M."/>
            <person name="Roscito J.G."/>
            <person name="Kirilenko B.M."/>
            <person name="Davalos L.M."/>
            <person name="Corthals A.P."/>
            <person name="Power M.L."/>
            <person name="Jones G."/>
            <person name="Ransome R.D."/>
            <person name="Dechmann D.K.N."/>
            <person name="Locatelli A.G."/>
            <person name="Puechmaille S.J."/>
            <person name="Fedrigo O."/>
            <person name="Jarvis E.D."/>
            <person name="Hiller M."/>
            <person name="Vernes S.C."/>
            <person name="Myers E.W."/>
            <person name="Teeling E.C."/>
        </authorList>
    </citation>
    <scope>NUCLEOTIDE SEQUENCE [LARGE SCALE GENOMIC DNA]</scope>
    <source>
        <strain evidence="14">Bat1K_MPI-CBG_1</strain>
    </source>
</reference>
<proteinExistence type="inferred from homology"/>
<feature type="transmembrane region" description="Helical" evidence="12">
    <location>
        <begin position="198"/>
        <end position="222"/>
    </location>
</feature>
<dbReference type="PANTHER" id="PTHR26450">
    <property type="entry name" value="OLFACTORY RECEPTOR 56B1-RELATED"/>
    <property type="match status" value="1"/>
</dbReference>
<keyword evidence="5 11" id="KW-0812">Transmembrane</keyword>
<sequence length="311" mass="35196">MENLNRSLFHPATFFLIGIPGLEQVHGWISLPFCCVYLVALLGNVTILLVIKAEQTLQEPMFYFLAILSTIDLALSTTSVPRMLGIFWFDAHEIYFGACVAQMFLIHALTGMEAEVLMAMAFDRYVAICAPLHYTTILTSRVLVGISLCIVVRPILLTFPMIYLIYRLPFCQARIIAHSYCEHMGIAQLSCGNIHINAIYGLFVVSLFVLNLVFIGISYFYILRAVFRLPSQDARLKSLSTCGAHVGVICVFYIPSLFSFLTHRFGHNVPRYIHILIANVYLVIPPSLNPIIYGVRTKQIRERVLHVFTKK</sequence>
<keyword evidence="12" id="KW-1003">Cell membrane</keyword>
<evidence type="ECO:0000256" key="10">
    <source>
        <dbReference type="ARBA" id="ARBA00023224"/>
    </source>
</evidence>
<keyword evidence="10 11" id="KW-0807">Transducer</keyword>
<keyword evidence="7 12" id="KW-1133">Transmembrane helix</keyword>
<evidence type="ECO:0000256" key="7">
    <source>
        <dbReference type="ARBA" id="ARBA00022989"/>
    </source>
</evidence>
<keyword evidence="11 14" id="KW-0675">Receptor</keyword>
<dbReference type="InterPro" id="IPR000276">
    <property type="entry name" value="GPCR_Rhodpsn"/>
</dbReference>
<dbReference type="PROSITE" id="PS50262">
    <property type="entry name" value="G_PROTEIN_RECEP_F1_2"/>
    <property type="match status" value="1"/>
</dbReference>
<dbReference type="EMBL" id="JABVXQ010000006">
    <property type="protein sequence ID" value="KAF6105273.1"/>
    <property type="molecule type" value="Genomic_DNA"/>
</dbReference>
<feature type="transmembrane region" description="Helical" evidence="12">
    <location>
        <begin position="242"/>
        <end position="261"/>
    </location>
</feature>
<dbReference type="PRINTS" id="PR00245">
    <property type="entry name" value="OLFACTORYR"/>
</dbReference>
<dbReference type="AlphaFoldDB" id="A0A833ZZ79"/>
<evidence type="ECO:0000256" key="5">
    <source>
        <dbReference type="ARBA" id="ARBA00022692"/>
    </source>
</evidence>
<gene>
    <name evidence="14" type="ORF">HJG60_014354</name>
</gene>
<comment type="caution">
    <text evidence="14">The sequence shown here is derived from an EMBL/GenBank/DDBJ whole genome shotgun (WGS) entry which is preliminary data.</text>
</comment>
<evidence type="ECO:0000256" key="3">
    <source>
        <dbReference type="ARBA" id="ARBA00004141"/>
    </source>
</evidence>
<evidence type="ECO:0000256" key="1">
    <source>
        <dbReference type="ARBA" id="ARBA00002936"/>
    </source>
</evidence>